<dbReference type="GO" id="GO:0005576">
    <property type="term" value="C:extracellular region"/>
    <property type="evidence" value="ECO:0007669"/>
    <property type="project" value="TreeGrafter"/>
</dbReference>
<proteinExistence type="inferred from homology"/>
<dbReference type="PANTHER" id="PTHR45642">
    <property type="entry name" value="GDSL ESTERASE/LIPASE EXL3"/>
    <property type="match status" value="1"/>
</dbReference>
<dbReference type="Gene3D" id="3.40.50.1110">
    <property type="entry name" value="SGNH hydrolase"/>
    <property type="match status" value="1"/>
</dbReference>
<organism evidence="2 3">
    <name type="scientific">Quercus lobata</name>
    <name type="common">Valley oak</name>
    <dbReference type="NCBI Taxonomy" id="97700"/>
    <lineage>
        <taxon>Eukaryota</taxon>
        <taxon>Viridiplantae</taxon>
        <taxon>Streptophyta</taxon>
        <taxon>Embryophyta</taxon>
        <taxon>Tracheophyta</taxon>
        <taxon>Spermatophyta</taxon>
        <taxon>Magnoliopsida</taxon>
        <taxon>eudicotyledons</taxon>
        <taxon>Gunneridae</taxon>
        <taxon>Pentapetalae</taxon>
        <taxon>rosids</taxon>
        <taxon>fabids</taxon>
        <taxon>Fagales</taxon>
        <taxon>Fagaceae</taxon>
        <taxon>Quercus</taxon>
    </lineage>
</organism>
<dbReference type="Pfam" id="PF00657">
    <property type="entry name" value="Lipase_GDSL"/>
    <property type="match status" value="1"/>
</dbReference>
<reference evidence="2" key="2">
    <citation type="submission" date="2021-01" db="UniProtKB">
        <authorList>
            <consortium name="EnsemblPlants"/>
        </authorList>
    </citation>
    <scope>IDENTIFICATION</scope>
</reference>
<reference evidence="2 3" key="1">
    <citation type="journal article" date="2016" name="G3 (Bethesda)">
        <title>First Draft Assembly and Annotation of the Genome of a California Endemic Oak Quercus lobata Nee (Fagaceae).</title>
        <authorList>
            <person name="Sork V.L."/>
            <person name="Fitz-Gibbon S.T."/>
            <person name="Puiu D."/>
            <person name="Crepeau M."/>
            <person name="Gugger P.F."/>
            <person name="Sherman R."/>
            <person name="Stevens K."/>
            <person name="Langley C.H."/>
            <person name="Pellegrini M."/>
            <person name="Salzberg S.L."/>
        </authorList>
    </citation>
    <scope>NUCLEOTIDE SEQUENCE [LARGE SCALE GENOMIC DNA]</scope>
    <source>
        <strain evidence="2 3">cv. SW786</strain>
    </source>
</reference>
<dbReference type="Gramene" id="QL01p037486:mrna">
    <property type="protein sequence ID" value="QL01p037486:mrna"/>
    <property type="gene ID" value="QL01p037486"/>
</dbReference>
<protein>
    <recommendedName>
        <fullName evidence="4">GDSL esterase/lipase EXL3</fullName>
    </recommendedName>
</protein>
<dbReference type="AlphaFoldDB" id="A0A7N2KQ17"/>
<dbReference type="EMBL" id="LRBV02000001">
    <property type="status" value="NOT_ANNOTATED_CDS"/>
    <property type="molecule type" value="Genomic_DNA"/>
</dbReference>
<dbReference type="InterPro" id="IPR036514">
    <property type="entry name" value="SGNH_hydro_sf"/>
</dbReference>
<comment type="similarity">
    <text evidence="1">Belongs to the 'GDSL' lipolytic enzyme family.</text>
</comment>
<dbReference type="InterPro" id="IPR050592">
    <property type="entry name" value="GDSL_lipolytic_enzyme"/>
</dbReference>
<dbReference type="EnsemblPlants" id="QL01p037486:mrna">
    <property type="protein sequence ID" value="QL01p037486:mrna"/>
    <property type="gene ID" value="QL01p037486"/>
</dbReference>
<accession>A0A7N2KQ17</accession>
<dbReference type="InterPro" id="IPR035669">
    <property type="entry name" value="SGNH_plant_lipase-like"/>
</dbReference>
<evidence type="ECO:0000313" key="3">
    <source>
        <dbReference type="Proteomes" id="UP000594261"/>
    </source>
</evidence>
<dbReference type="Proteomes" id="UP000594261">
    <property type="component" value="Chromosome 1"/>
</dbReference>
<keyword evidence="3" id="KW-1185">Reference proteome</keyword>
<dbReference type="GO" id="GO:0016788">
    <property type="term" value="F:hydrolase activity, acting on ester bonds"/>
    <property type="evidence" value="ECO:0007669"/>
    <property type="project" value="InterPro"/>
</dbReference>
<dbReference type="InterPro" id="IPR001087">
    <property type="entry name" value="GDSL"/>
</dbReference>
<evidence type="ECO:0008006" key="4">
    <source>
        <dbReference type="Google" id="ProtNLM"/>
    </source>
</evidence>
<sequence>MDPTLQPKDLLSGVSFASGGRGYDPLTSKIASIIPLSEQLQDFKQYIGKLKGIVGKERTNFILAKSVVFVIAGSNDIANAYYLSGIRKAKYDVPSYTDLLLNLSSTFVKELYGVGARRICVLSVPPLGCLPSQRTLVGSSEEECAKEPNQASQVFNDKLSRKLGYPNNNLPNAKVVYIDIYNPLLDIITNPKKYGFEVANKGCCGTGSIEASVLCNKLNPFSAFTCTDDSKYVFFDCYHPTEKTYQIIVDGILKKYINSFL</sequence>
<evidence type="ECO:0000256" key="1">
    <source>
        <dbReference type="ARBA" id="ARBA00008668"/>
    </source>
</evidence>
<name>A0A7N2KQ17_QUELO</name>
<dbReference type="CDD" id="cd01837">
    <property type="entry name" value="SGNH_plant_lipase_like"/>
    <property type="match status" value="1"/>
</dbReference>
<dbReference type="OMA" id="CLMKYMA"/>
<dbReference type="SUPFAM" id="SSF52266">
    <property type="entry name" value="SGNH hydrolase"/>
    <property type="match status" value="1"/>
</dbReference>
<dbReference type="PANTHER" id="PTHR45642:SF134">
    <property type="entry name" value="BNAC02G29810D PROTEIN"/>
    <property type="match status" value="1"/>
</dbReference>
<evidence type="ECO:0000313" key="2">
    <source>
        <dbReference type="EnsemblPlants" id="QL01p037486:mrna"/>
    </source>
</evidence>
<dbReference type="InParanoid" id="A0A7N2KQ17"/>